<accession>A0A0V0XY79</accession>
<keyword evidence="11" id="KW-0106">Calcium</keyword>
<feature type="compositionally biased region" description="Gly residues" evidence="18">
    <location>
        <begin position="554"/>
        <end position="580"/>
    </location>
</feature>
<keyword evidence="7" id="KW-0677">Repeat</keyword>
<proteinExistence type="inferred from homology"/>
<dbReference type="InterPro" id="IPR036213">
    <property type="entry name" value="Calpain_III_sf"/>
</dbReference>
<comment type="subcellular location">
    <subcellularLocation>
        <location evidence="1">Mitochondrion inner membrane</location>
        <topology evidence="1">Multi-pass membrane protein</topology>
    </subcellularLocation>
</comment>
<dbReference type="InterPro" id="IPR033883">
    <property type="entry name" value="C2_III"/>
</dbReference>
<dbReference type="PROSITE" id="PS00018">
    <property type="entry name" value="EF_HAND_1"/>
    <property type="match status" value="2"/>
</dbReference>
<evidence type="ECO:0000256" key="10">
    <source>
        <dbReference type="ARBA" id="ARBA00022807"/>
    </source>
</evidence>
<comment type="similarity">
    <text evidence="2">Belongs to the mitochondrial carrier (TC 2.A.29) family.</text>
</comment>
<evidence type="ECO:0000256" key="12">
    <source>
        <dbReference type="ARBA" id="ARBA00022989"/>
    </source>
</evidence>
<evidence type="ECO:0000256" key="1">
    <source>
        <dbReference type="ARBA" id="ARBA00004448"/>
    </source>
</evidence>
<keyword evidence="10 16" id="KW-0788">Thiol protease</keyword>
<dbReference type="InterPro" id="IPR018108">
    <property type="entry name" value="MCP_transmembrane"/>
</dbReference>
<feature type="region of interest" description="Disordered" evidence="18">
    <location>
        <begin position="548"/>
        <end position="580"/>
    </location>
</feature>
<feature type="domain" description="EF-hand" evidence="20">
    <location>
        <begin position="80"/>
        <end position="115"/>
    </location>
</feature>
<dbReference type="SUPFAM" id="SSF47473">
    <property type="entry name" value="EF-hand"/>
    <property type="match status" value="1"/>
</dbReference>
<keyword evidence="6 17" id="KW-0812">Transmembrane</keyword>
<dbReference type="Pfam" id="PF01067">
    <property type="entry name" value="Calpain_III"/>
    <property type="match status" value="1"/>
</dbReference>
<feature type="active site" evidence="15 16">
    <location>
        <position position="996"/>
    </location>
</feature>
<evidence type="ECO:0000256" key="13">
    <source>
        <dbReference type="ARBA" id="ARBA00023128"/>
    </source>
</evidence>
<dbReference type="InterPro" id="IPR018247">
    <property type="entry name" value="EF_Hand_1_Ca_BS"/>
</dbReference>
<gene>
    <name evidence="21" type="primary">CalpB</name>
    <name evidence="21" type="ORF">T4E_3027</name>
</gene>
<name>A0A0V0XY79_TRIPS</name>
<keyword evidence="8" id="KW-0999">Mitochondrion inner membrane</keyword>
<dbReference type="GO" id="GO:0004198">
    <property type="term" value="F:calcium-dependent cysteine-type endopeptidase activity"/>
    <property type="evidence" value="ECO:0007669"/>
    <property type="project" value="InterPro"/>
</dbReference>
<feature type="repeat" description="Solcar" evidence="17">
    <location>
        <begin position="266"/>
        <end position="352"/>
    </location>
</feature>
<evidence type="ECO:0000256" key="8">
    <source>
        <dbReference type="ARBA" id="ARBA00022792"/>
    </source>
</evidence>
<dbReference type="SMART" id="SM00230">
    <property type="entry name" value="CysPc"/>
    <property type="match status" value="1"/>
</dbReference>
<evidence type="ECO:0000256" key="5">
    <source>
        <dbReference type="ARBA" id="ARBA00022670"/>
    </source>
</evidence>
<evidence type="ECO:0000313" key="21">
    <source>
        <dbReference type="EMBL" id="KRX92919.1"/>
    </source>
</evidence>
<organism evidence="21 22">
    <name type="scientific">Trichinella pseudospiralis</name>
    <name type="common">Parasitic roundworm</name>
    <dbReference type="NCBI Taxonomy" id="6337"/>
    <lineage>
        <taxon>Eukaryota</taxon>
        <taxon>Metazoa</taxon>
        <taxon>Ecdysozoa</taxon>
        <taxon>Nematoda</taxon>
        <taxon>Enoplea</taxon>
        <taxon>Dorylaimia</taxon>
        <taxon>Trichinellida</taxon>
        <taxon>Trichinellidae</taxon>
        <taxon>Trichinella</taxon>
    </lineage>
</organism>
<evidence type="ECO:0000256" key="16">
    <source>
        <dbReference type="PROSITE-ProRule" id="PRU00239"/>
    </source>
</evidence>
<sequence>LPTHFYPLSEEQENRFRDIYNKLDLDRDGKVNIRDLIYALNQRMPTVQHRHSYAMNIMEEANKKHSESLSFADFVHYMLEHEQRLTLVFNDCDRNQDGILDSVEIKNYFVELGMPISDTQAQKIVQKMATVNKEGIGLDEFLNYFMFYPCSYPSDIANHWRHNLRFDIGEDSLIPEDFSEYEFRLGAWWQHLVAGATAGTVSRSCTAPLDRLKVFLQVHATAENNVRFTTGFKMLLKEGGLKGMWRGNGVNVKSFLKFNSESSHELSLFERFLAGSLAGSAAQTLIYPLEVLKTRLALRKTGQMNQGILHAFQQIYHKEGIHAFYRGYVPNLIGIIPYAGIDLAVYETLKAWYMRKRPECDDPSPLVLMACGTLSSICGQLTSYPLALVRTRLQAHAKSPTCQPETMSEHFRYILQTEGFFGLYRGLTPNFLKVLPSGGDAGSVLGGLAGQLIGGKGRSHGGGYSGGDSYDRGSGDGGGSGGGGGLDHVISGFKKKGLPVIIVSLCYHCRCIHLNIVSDIGNVIGGLFGGGKGKDIGNILGGLLGKKKDKHGSGSSGGGSSYDGGSGDYHGGGNGGQGGGYSGGGGDQITNLIGGFIGGKKGKGAISGVIGNILGGHGGPGHRGEGANIPVDQLKGGLIEIGANIPVDQLKGGLIETVSHFIGLGAHRFFGIDPETGRILGAIAGNLIFGLGGKDNVLGQIGKIILDNIISGKFKRKVEPFIPRDPTPVPRPVVPGPGPPPGLAQDFYELREECLQNKTLFEDPQFPASMSSLFFNRRSFENVEWMRPGEFCQEPQLFIEGHSRFDVIQGELGDCWLLAAAAALTLRDELFYRVVPPDQSFTENYAGIFHFQFWRYGKWIDVVIDDRLPVRNGKLLYMHSQSNQEFWSALLEKAYAKLHGSYEALKGGTTSEALEDFTGGLTELIDLHDPPRNIMSMVFKAFELGSLMGCSIDADPNIWEARMPNGLVKGHAYSITGVKMLDTNYGEKVALVRMRNPWGSAQEWNGAWSDQSSEWRSVPDSVKQEIELRVAHDGEFWMCFDDFLRNFEKLEICNLGPEVMAEIAEMTGQVSHGEKWNTSVHHGAWLQGQSAGGCKNFPKTFAMNPQYGICLTDADPNDQDDLCTCVFGVLQKYRRELRCKGVDVLPIGFAVFEADSNDSALNWSQLANMKSCARSPVFINLREVCGRFRLPPGNYVLIPSTYQPNEEGEFMVRIFTTGLLESQPLQG</sequence>
<dbReference type="PROSITE" id="PS50222">
    <property type="entry name" value="EF_HAND_2"/>
    <property type="match status" value="2"/>
</dbReference>
<dbReference type="EMBL" id="JYDU01000099">
    <property type="protein sequence ID" value="KRX92919.1"/>
    <property type="molecule type" value="Genomic_DNA"/>
</dbReference>
<dbReference type="InterPro" id="IPR002048">
    <property type="entry name" value="EF_hand_dom"/>
</dbReference>
<dbReference type="SUPFAM" id="SSF49758">
    <property type="entry name" value="Calpain large subunit, middle domain (domain III)"/>
    <property type="match status" value="1"/>
</dbReference>
<dbReference type="GO" id="GO:0005509">
    <property type="term" value="F:calcium ion binding"/>
    <property type="evidence" value="ECO:0007669"/>
    <property type="project" value="InterPro"/>
</dbReference>
<dbReference type="PRINTS" id="PR00704">
    <property type="entry name" value="CALPAIN"/>
</dbReference>
<dbReference type="Pfam" id="PF00648">
    <property type="entry name" value="Peptidase_C2"/>
    <property type="match status" value="1"/>
</dbReference>
<evidence type="ECO:0000256" key="3">
    <source>
        <dbReference type="ARBA" id="ARBA00007623"/>
    </source>
</evidence>
<dbReference type="Proteomes" id="UP000054815">
    <property type="component" value="Unassembled WGS sequence"/>
</dbReference>
<feature type="repeat" description="Solcar" evidence="17">
    <location>
        <begin position="363"/>
        <end position="451"/>
    </location>
</feature>
<keyword evidence="12" id="KW-1133">Transmembrane helix</keyword>
<dbReference type="CDD" id="cd00044">
    <property type="entry name" value="CysPc"/>
    <property type="match status" value="1"/>
</dbReference>
<dbReference type="InterPro" id="IPR022682">
    <property type="entry name" value="Calpain_domain_III"/>
</dbReference>
<dbReference type="GO" id="GO:0005743">
    <property type="term" value="C:mitochondrial inner membrane"/>
    <property type="evidence" value="ECO:0007669"/>
    <property type="project" value="UniProtKB-SubCell"/>
</dbReference>
<dbReference type="CDD" id="cd00214">
    <property type="entry name" value="Calpain_III"/>
    <property type="match status" value="1"/>
</dbReference>
<dbReference type="GO" id="GO:0006508">
    <property type="term" value="P:proteolysis"/>
    <property type="evidence" value="ECO:0007669"/>
    <property type="project" value="UniProtKB-KW"/>
</dbReference>
<protein>
    <submittedName>
        <fullName evidence="21">Calpain-B</fullName>
    </submittedName>
</protein>
<dbReference type="InterPro" id="IPR022683">
    <property type="entry name" value="Calpain_III"/>
</dbReference>
<feature type="active site" evidence="15 16">
    <location>
        <position position="815"/>
    </location>
</feature>
<keyword evidence="5 16" id="KW-0645">Protease</keyword>
<keyword evidence="9 16" id="KW-0378">Hydrolase</keyword>
<dbReference type="InterPro" id="IPR023395">
    <property type="entry name" value="MCP_dom_sf"/>
</dbReference>
<evidence type="ECO:0000256" key="11">
    <source>
        <dbReference type="ARBA" id="ARBA00022837"/>
    </source>
</evidence>
<dbReference type="Gene3D" id="1.10.238.10">
    <property type="entry name" value="EF-hand"/>
    <property type="match status" value="2"/>
</dbReference>
<dbReference type="Gene3D" id="1.50.40.10">
    <property type="entry name" value="Mitochondrial carrier domain"/>
    <property type="match status" value="1"/>
</dbReference>
<evidence type="ECO:0000256" key="2">
    <source>
        <dbReference type="ARBA" id="ARBA00006375"/>
    </source>
</evidence>
<evidence type="ECO:0000256" key="14">
    <source>
        <dbReference type="ARBA" id="ARBA00023136"/>
    </source>
</evidence>
<dbReference type="PANTHER" id="PTHR10183">
    <property type="entry name" value="CALPAIN"/>
    <property type="match status" value="1"/>
</dbReference>
<dbReference type="InterPro" id="IPR038765">
    <property type="entry name" value="Papain-like_cys_pep_sf"/>
</dbReference>
<dbReference type="InterPro" id="IPR001300">
    <property type="entry name" value="Peptidase_C2_calpain_cat"/>
</dbReference>
<evidence type="ECO:0000256" key="4">
    <source>
        <dbReference type="ARBA" id="ARBA00022448"/>
    </source>
</evidence>
<dbReference type="SUPFAM" id="SSF103506">
    <property type="entry name" value="Mitochondrial carrier"/>
    <property type="match status" value="1"/>
</dbReference>
<dbReference type="PROSITE" id="PS50203">
    <property type="entry name" value="CALPAIN_CAT"/>
    <property type="match status" value="1"/>
</dbReference>
<evidence type="ECO:0000256" key="17">
    <source>
        <dbReference type="PROSITE-ProRule" id="PRU00282"/>
    </source>
</evidence>
<evidence type="ECO:0000256" key="6">
    <source>
        <dbReference type="ARBA" id="ARBA00022692"/>
    </source>
</evidence>
<dbReference type="FunFam" id="1.50.40.10:FF:000003">
    <property type="entry name" value="Putative calcium-binding mitochondrial carrier protein scamc-2"/>
    <property type="match status" value="1"/>
</dbReference>
<dbReference type="SUPFAM" id="SSF54001">
    <property type="entry name" value="Cysteine proteinases"/>
    <property type="match status" value="1"/>
</dbReference>
<feature type="active site" evidence="15 16">
    <location>
        <position position="971"/>
    </location>
</feature>
<evidence type="ECO:0000256" key="15">
    <source>
        <dbReference type="PIRSR" id="PIRSR622684-1"/>
    </source>
</evidence>
<keyword evidence="13" id="KW-0496">Mitochondrion</keyword>
<evidence type="ECO:0000259" key="20">
    <source>
        <dbReference type="PROSITE" id="PS50222"/>
    </source>
</evidence>
<dbReference type="InterPro" id="IPR000169">
    <property type="entry name" value="Pept_cys_AS"/>
</dbReference>
<evidence type="ECO:0000259" key="19">
    <source>
        <dbReference type="PROSITE" id="PS50203"/>
    </source>
</evidence>
<keyword evidence="14 17" id="KW-0472">Membrane</keyword>
<dbReference type="Gene3D" id="3.90.70.10">
    <property type="entry name" value="Cysteine proteinases"/>
    <property type="match status" value="1"/>
</dbReference>
<evidence type="ECO:0000256" key="9">
    <source>
        <dbReference type="ARBA" id="ARBA00022801"/>
    </source>
</evidence>
<feature type="domain" description="Calpain catalytic" evidence="19">
    <location>
        <begin position="760"/>
        <end position="1056"/>
    </location>
</feature>
<feature type="domain" description="EF-hand" evidence="20">
    <location>
        <begin position="11"/>
        <end position="46"/>
    </location>
</feature>
<dbReference type="STRING" id="6337.A0A0V0XY79"/>
<evidence type="ECO:0000256" key="7">
    <source>
        <dbReference type="ARBA" id="ARBA00022737"/>
    </source>
</evidence>
<dbReference type="PANTHER" id="PTHR10183:SF419">
    <property type="entry name" value="CALPAIN CLP-1"/>
    <property type="match status" value="1"/>
</dbReference>
<comment type="similarity">
    <text evidence="3">Belongs to the peptidase C2 family.</text>
</comment>
<keyword evidence="4" id="KW-0813">Transport</keyword>
<evidence type="ECO:0000313" key="22">
    <source>
        <dbReference type="Proteomes" id="UP000054815"/>
    </source>
</evidence>
<dbReference type="InterPro" id="IPR011992">
    <property type="entry name" value="EF-hand-dom_pair"/>
</dbReference>
<dbReference type="PROSITE" id="PS50920">
    <property type="entry name" value="SOLCAR"/>
    <property type="match status" value="2"/>
</dbReference>
<feature type="non-terminal residue" evidence="21">
    <location>
        <position position="1"/>
    </location>
</feature>
<dbReference type="Gene3D" id="2.60.120.380">
    <property type="match status" value="1"/>
</dbReference>
<dbReference type="FunFam" id="2.60.120.380:FF:000002">
    <property type="entry name" value="calpain-3 isoform X1"/>
    <property type="match status" value="1"/>
</dbReference>
<comment type="caution">
    <text evidence="21">The sequence shown here is derived from an EMBL/GenBank/DDBJ whole genome shotgun (WGS) entry which is preliminary data.</text>
</comment>
<dbReference type="InterPro" id="IPR022684">
    <property type="entry name" value="Calpain_cysteine_protease"/>
</dbReference>
<evidence type="ECO:0000256" key="18">
    <source>
        <dbReference type="SAM" id="MobiDB-lite"/>
    </source>
</evidence>
<dbReference type="AlphaFoldDB" id="A0A0V0XY79"/>
<reference evidence="21 22" key="1">
    <citation type="submission" date="2015-01" db="EMBL/GenBank/DDBJ databases">
        <title>Evolution of Trichinella species and genotypes.</title>
        <authorList>
            <person name="Korhonen P.K."/>
            <person name="Edoardo P."/>
            <person name="Giuseppe L.R."/>
            <person name="Gasser R.B."/>
        </authorList>
    </citation>
    <scope>NUCLEOTIDE SEQUENCE [LARGE SCALE GENOMIC DNA]</scope>
    <source>
        <strain evidence="21">ISS141</strain>
    </source>
</reference>
<dbReference type="SMART" id="SM00720">
    <property type="entry name" value="calpain_III"/>
    <property type="match status" value="1"/>
</dbReference>
<dbReference type="PROSITE" id="PS00139">
    <property type="entry name" value="THIOL_PROTEASE_CYS"/>
    <property type="match status" value="1"/>
</dbReference>
<dbReference type="Pfam" id="PF00153">
    <property type="entry name" value="Mito_carr"/>
    <property type="match status" value="3"/>
</dbReference>
<dbReference type="FunFam" id="3.90.70.10:FF:000001">
    <property type="entry name" value="Calpain-1 catalytic subunit"/>
    <property type="match status" value="1"/>
</dbReference>